<dbReference type="PANTHER" id="PTHR34046">
    <property type="entry name" value="OS06G0218800 PROTEIN"/>
    <property type="match status" value="1"/>
</dbReference>
<proteinExistence type="predicted"/>
<protein>
    <submittedName>
        <fullName evidence="2">Uncharacterized protein LOC101514805</fullName>
    </submittedName>
</protein>
<dbReference type="PaxDb" id="3827-XP_004502403.1"/>
<accession>A0A1S2YBJ9</accession>
<gene>
    <name evidence="2" type="primary">LOC101514805</name>
</gene>
<reference evidence="2" key="2">
    <citation type="submission" date="2025-08" db="UniProtKB">
        <authorList>
            <consortium name="RefSeq"/>
        </authorList>
    </citation>
    <scope>IDENTIFICATION</scope>
    <source>
        <tissue evidence="2">Etiolated seedlings</tissue>
    </source>
</reference>
<keyword evidence="1" id="KW-1185">Reference proteome</keyword>
<name>A0A1S2YBJ9_CICAR</name>
<reference evidence="1" key="1">
    <citation type="journal article" date="2013" name="Nat. Biotechnol.">
        <title>Draft genome sequence of chickpea (Cicer arietinum) provides a resource for trait improvement.</title>
        <authorList>
            <person name="Varshney R.K."/>
            <person name="Song C."/>
            <person name="Saxena R.K."/>
            <person name="Azam S."/>
            <person name="Yu S."/>
            <person name="Sharpe A.G."/>
            <person name="Cannon S."/>
            <person name="Baek J."/>
            <person name="Rosen B.D."/>
            <person name="Tar'an B."/>
            <person name="Millan T."/>
            <person name="Zhang X."/>
            <person name="Ramsay L.D."/>
            <person name="Iwata A."/>
            <person name="Wang Y."/>
            <person name="Nelson W."/>
            <person name="Farmer A.D."/>
            <person name="Gaur P.M."/>
            <person name="Soderlund C."/>
            <person name="Penmetsa R.V."/>
            <person name="Xu C."/>
            <person name="Bharti A.K."/>
            <person name="He W."/>
            <person name="Winter P."/>
            <person name="Zhao S."/>
            <person name="Hane J.K."/>
            <person name="Carrasquilla-Garcia N."/>
            <person name="Condie J.A."/>
            <person name="Upadhyaya H.D."/>
            <person name="Luo M.C."/>
            <person name="Thudi M."/>
            <person name="Gowda C.L."/>
            <person name="Singh N.P."/>
            <person name="Lichtenzveig J."/>
            <person name="Gali K.K."/>
            <person name="Rubio J."/>
            <person name="Nadarajan N."/>
            <person name="Dolezel J."/>
            <person name="Bansal K.C."/>
            <person name="Xu X."/>
            <person name="Edwards D."/>
            <person name="Zhang G."/>
            <person name="Kahl G."/>
            <person name="Gil J."/>
            <person name="Singh K.B."/>
            <person name="Datta S.K."/>
            <person name="Jackson S.A."/>
            <person name="Wang J."/>
            <person name="Cook D.R."/>
        </authorList>
    </citation>
    <scope>NUCLEOTIDE SEQUENCE [LARGE SCALE GENOMIC DNA]</scope>
    <source>
        <strain evidence="1">cv. CDC Frontier</strain>
    </source>
</reference>
<dbReference type="RefSeq" id="XP_004502403.2">
    <property type="nucleotide sequence ID" value="XM_004502346.3"/>
</dbReference>
<dbReference type="AlphaFoldDB" id="A0A1S2YBJ9"/>
<dbReference type="OrthoDB" id="1101370at2759"/>
<dbReference type="eggNOG" id="ENOG502SFYC">
    <property type="taxonomic scope" value="Eukaryota"/>
</dbReference>
<evidence type="ECO:0000313" key="2">
    <source>
        <dbReference type="RefSeq" id="XP_004502403.2"/>
    </source>
</evidence>
<evidence type="ECO:0000313" key="1">
    <source>
        <dbReference type="Proteomes" id="UP000087171"/>
    </source>
</evidence>
<dbReference type="PANTHER" id="PTHR34046:SF10">
    <property type="entry name" value="DUF740 FAMILY PROTEIN"/>
    <property type="match status" value="1"/>
</dbReference>
<sequence length="176" mass="19706">MNMNINNIPHEHAIIQAKKLSIMNDIKWCELEATIGGCKDHPNDKQLPGVCSSCLRDKLSQLYIKNPPIDPLYYCSPFSPASPQSTDKASITHGSSSHPRCFHRNASHANASTSCMINFNYALNLKKSNSLAFASRIRNRERDVGGCRGRKKDGFWSKVLKLKRKDTEVSVISSRT</sequence>
<dbReference type="Proteomes" id="UP000087171">
    <property type="component" value="Chromosome Ca5"/>
</dbReference>
<organism evidence="1 2">
    <name type="scientific">Cicer arietinum</name>
    <name type="common">Chickpea</name>
    <name type="synonym">Garbanzo</name>
    <dbReference type="NCBI Taxonomy" id="3827"/>
    <lineage>
        <taxon>Eukaryota</taxon>
        <taxon>Viridiplantae</taxon>
        <taxon>Streptophyta</taxon>
        <taxon>Embryophyta</taxon>
        <taxon>Tracheophyta</taxon>
        <taxon>Spermatophyta</taxon>
        <taxon>Magnoliopsida</taxon>
        <taxon>eudicotyledons</taxon>
        <taxon>Gunneridae</taxon>
        <taxon>Pentapetalae</taxon>
        <taxon>rosids</taxon>
        <taxon>fabids</taxon>
        <taxon>Fabales</taxon>
        <taxon>Fabaceae</taxon>
        <taxon>Papilionoideae</taxon>
        <taxon>50 kb inversion clade</taxon>
        <taxon>NPAAA clade</taxon>
        <taxon>Hologalegina</taxon>
        <taxon>IRL clade</taxon>
        <taxon>Cicereae</taxon>
        <taxon>Cicer</taxon>
    </lineage>
</organism>